<dbReference type="EMBL" id="ADGK01000184">
    <property type="protein sequence ID" value="EFE22741.1"/>
    <property type="molecule type" value="Genomic_DNA"/>
</dbReference>
<name>D4F655_EDWTA</name>
<dbReference type="Proteomes" id="UP000003692">
    <property type="component" value="Unassembled WGS sequence"/>
</dbReference>
<sequence>MTQPYHELIAGYSAQDIQLIANSANRLAARPASPNCNGYRSPWVIMLGNPKMSYSLMPFTL</sequence>
<dbReference type="HOGENOM" id="CLU_2915116_0_0_6"/>
<dbReference type="AlphaFoldDB" id="D4F655"/>
<accession>D4F655</accession>
<organism evidence="1 2">
    <name type="scientific">Edwardsiella tarda ATCC 23685</name>
    <dbReference type="NCBI Taxonomy" id="500638"/>
    <lineage>
        <taxon>Bacteria</taxon>
        <taxon>Pseudomonadati</taxon>
        <taxon>Pseudomonadota</taxon>
        <taxon>Gammaproteobacteria</taxon>
        <taxon>Enterobacterales</taxon>
        <taxon>Hafniaceae</taxon>
        <taxon>Edwardsiella</taxon>
    </lineage>
</organism>
<comment type="caution">
    <text evidence="1">The sequence shown here is derived from an EMBL/GenBank/DDBJ whole genome shotgun (WGS) entry which is preliminary data.</text>
</comment>
<gene>
    <name evidence="1" type="ORF">EDWATA_02235</name>
</gene>
<evidence type="ECO:0000313" key="1">
    <source>
        <dbReference type="EMBL" id="EFE22741.1"/>
    </source>
</evidence>
<proteinExistence type="predicted"/>
<evidence type="ECO:0000313" key="2">
    <source>
        <dbReference type="Proteomes" id="UP000003692"/>
    </source>
</evidence>
<reference evidence="1 2" key="1">
    <citation type="submission" date="2010-02" db="EMBL/GenBank/DDBJ databases">
        <authorList>
            <person name="Weinstock G."/>
            <person name="Sodergren E."/>
            <person name="Clifton S."/>
            <person name="Fulton L."/>
            <person name="Fulton B."/>
            <person name="Courtney L."/>
            <person name="Fronick C."/>
            <person name="Harrison M."/>
            <person name="Strong C."/>
            <person name="Farmer C."/>
            <person name="Delahaunty K."/>
            <person name="Markovic C."/>
            <person name="Hall O."/>
            <person name="Minx P."/>
            <person name="Tomlinson C."/>
            <person name="Mitreva M."/>
            <person name="Nelson J."/>
            <person name="Hou S."/>
            <person name="Wollam A."/>
            <person name="Pepin K.H."/>
            <person name="Johnson M."/>
            <person name="Bhonagiri V."/>
            <person name="Zhang X."/>
            <person name="Suruliraj S."/>
            <person name="Warren W."/>
            <person name="Chinwalla A."/>
            <person name="Mardis E.R."/>
            <person name="Wilson R.K."/>
        </authorList>
    </citation>
    <scope>NUCLEOTIDE SEQUENCE [LARGE SCALE GENOMIC DNA]</scope>
    <source>
        <strain evidence="1 2">ATCC 23685</strain>
    </source>
</reference>
<protein>
    <submittedName>
        <fullName evidence="1">Uncharacterized protein</fullName>
    </submittedName>
</protein>